<proteinExistence type="predicted"/>
<reference evidence="1 2" key="1">
    <citation type="submission" date="2016-06" db="EMBL/GenBank/DDBJ databases">
        <authorList>
            <person name="Kjaerup R.B."/>
            <person name="Dalgaard T.S."/>
            <person name="Juul-Madsen H.R."/>
        </authorList>
    </citation>
    <scope>NUCLEOTIDE SEQUENCE [LARGE SCALE GENOMIC DNA]</scope>
    <source>
        <strain evidence="1 2">DSM 16361</strain>
    </source>
</reference>
<keyword evidence="2" id="KW-1185">Reference proteome</keyword>
<dbReference type="Proteomes" id="UP000214566">
    <property type="component" value="Unassembled WGS sequence"/>
</dbReference>
<evidence type="ECO:0000313" key="1">
    <source>
        <dbReference type="EMBL" id="SBP88279.1"/>
    </source>
</evidence>
<dbReference type="EMBL" id="FLMQ01000055">
    <property type="protein sequence ID" value="SBP88279.1"/>
    <property type="molecule type" value="Genomic_DNA"/>
</dbReference>
<evidence type="ECO:0000313" key="2">
    <source>
        <dbReference type="Proteomes" id="UP000214566"/>
    </source>
</evidence>
<dbReference type="AlphaFoldDB" id="A0A238D4Y7"/>
<protein>
    <submittedName>
        <fullName evidence="1">Uncharacterized protein</fullName>
    </submittedName>
</protein>
<name>A0A238D4Y7_THIDL</name>
<accession>A0A238D4Y7</accession>
<sequence>MPIHISRHSFIEFFVSYFLLNAIL</sequence>
<gene>
    <name evidence="1" type="ORF">THIARS_60992</name>
</gene>
<organism evidence="1 2">
    <name type="scientific">Thiomonas delicata</name>
    <name type="common">Thiomonas cuprina</name>
    <dbReference type="NCBI Taxonomy" id="364030"/>
    <lineage>
        <taxon>Bacteria</taxon>
        <taxon>Pseudomonadati</taxon>
        <taxon>Pseudomonadota</taxon>
        <taxon>Betaproteobacteria</taxon>
        <taxon>Burkholderiales</taxon>
        <taxon>Thiomonas</taxon>
    </lineage>
</organism>